<feature type="compositionally biased region" description="Low complexity" evidence="10">
    <location>
        <begin position="151"/>
        <end position="160"/>
    </location>
</feature>
<feature type="compositionally biased region" description="Polar residues" evidence="10">
    <location>
        <begin position="744"/>
        <end position="767"/>
    </location>
</feature>
<feature type="compositionally biased region" description="Low complexity" evidence="10">
    <location>
        <begin position="838"/>
        <end position="858"/>
    </location>
</feature>
<feature type="compositionally biased region" description="Pro residues" evidence="10">
    <location>
        <begin position="525"/>
        <end position="540"/>
    </location>
</feature>
<keyword evidence="9" id="KW-0012">Acyltransferase</keyword>
<keyword evidence="3 13" id="KW-0808">Transferase</keyword>
<feature type="compositionally biased region" description="Low complexity" evidence="10">
    <location>
        <begin position="884"/>
        <end position="895"/>
    </location>
</feature>
<protein>
    <submittedName>
        <fullName evidence="13">N-acetyltransferase eso1</fullName>
    </submittedName>
</protein>
<dbReference type="GO" id="GO:0008270">
    <property type="term" value="F:zinc ion binding"/>
    <property type="evidence" value="ECO:0007669"/>
    <property type="project" value="UniProtKB-KW"/>
</dbReference>
<evidence type="ECO:0000256" key="10">
    <source>
        <dbReference type="SAM" id="MobiDB-lite"/>
    </source>
</evidence>
<comment type="subcellular location">
    <subcellularLocation>
        <location evidence="1">Nucleus</location>
    </subcellularLocation>
</comment>
<dbReference type="InterPro" id="IPR028009">
    <property type="entry name" value="ESCO_Acetyltransf_dom"/>
</dbReference>
<evidence type="ECO:0000256" key="7">
    <source>
        <dbReference type="ARBA" id="ARBA00023242"/>
    </source>
</evidence>
<feature type="region of interest" description="Disordered" evidence="10">
    <location>
        <begin position="499"/>
        <end position="628"/>
    </location>
</feature>
<dbReference type="PANTHER" id="PTHR45884">
    <property type="entry name" value="N-ACETYLTRANSFERASE ECO"/>
    <property type="match status" value="1"/>
</dbReference>
<feature type="domain" description="N-acetyltransferase ESCO zinc-finger" evidence="11">
    <location>
        <begin position="162"/>
        <end position="198"/>
    </location>
</feature>
<organism evidence="13">
    <name type="scientific">Talaromyces marneffei PM1</name>
    <dbReference type="NCBI Taxonomy" id="1077442"/>
    <lineage>
        <taxon>Eukaryota</taxon>
        <taxon>Fungi</taxon>
        <taxon>Dikarya</taxon>
        <taxon>Ascomycota</taxon>
        <taxon>Pezizomycotina</taxon>
        <taxon>Eurotiomycetes</taxon>
        <taxon>Eurotiomycetidae</taxon>
        <taxon>Eurotiales</taxon>
        <taxon>Trichocomaceae</taxon>
        <taxon>Talaromyces</taxon>
        <taxon>Talaromyces sect. Talaromyces</taxon>
    </lineage>
</organism>
<dbReference type="Pfam" id="PF13880">
    <property type="entry name" value="Acetyltransf_13"/>
    <property type="match status" value="1"/>
</dbReference>
<feature type="compositionally biased region" description="Low complexity" evidence="10">
    <location>
        <begin position="775"/>
        <end position="785"/>
    </location>
</feature>
<evidence type="ECO:0000256" key="9">
    <source>
        <dbReference type="ARBA" id="ARBA00023315"/>
    </source>
</evidence>
<reference evidence="13" key="1">
    <citation type="journal article" date="2014" name="PLoS Genet.">
        <title>Signature Gene Expression Reveals Novel Clues to the Molecular Mechanisms of Dimorphic Transition in Penicillium marneffei.</title>
        <authorList>
            <person name="Yang E."/>
            <person name="Wang G."/>
            <person name="Cai J."/>
            <person name="Woo P.C."/>
            <person name="Lau S.K."/>
            <person name="Yuen K.-Y."/>
            <person name="Chow W.-N."/>
            <person name="Lin X."/>
        </authorList>
    </citation>
    <scope>NUCLEOTIDE SEQUENCE [LARGE SCALE GENOMIC DNA]</scope>
    <source>
        <strain evidence="13">PM1</strain>
    </source>
</reference>
<keyword evidence="8" id="KW-0131">Cell cycle</keyword>
<dbReference type="GO" id="GO:0000785">
    <property type="term" value="C:chromatin"/>
    <property type="evidence" value="ECO:0007669"/>
    <property type="project" value="TreeGrafter"/>
</dbReference>
<dbReference type="GO" id="GO:0005634">
    <property type="term" value="C:nucleus"/>
    <property type="evidence" value="ECO:0007669"/>
    <property type="project" value="UniProtKB-SubCell"/>
</dbReference>
<feature type="domain" description="N-acetyltransferase ESCO acetyl-transferase" evidence="12">
    <location>
        <begin position="349"/>
        <end position="411"/>
    </location>
</feature>
<evidence type="ECO:0000256" key="3">
    <source>
        <dbReference type="ARBA" id="ARBA00022679"/>
    </source>
</evidence>
<evidence type="ECO:0000256" key="1">
    <source>
        <dbReference type="ARBA" id="ARBA00004123"/>
    </source>
</evidence>
<dbReference type="EMBL" id="JPOX01000009">
    <property type="protein sequence ID" value="KFX49420.1"/>
    <property type="molecule type" value="Genomic_DNA"/>
</dbReference>
<feature type="compositionally biased region" description="Low complexity" evidence="10">
    <location>
        <begin position="792"/>
        <end position="802"/>
    </location>
</feature>
<evidence type="ECO:0000256" key="5">
    <source>
        <dbReference type="ARBA" id="ARBA00022771"/>
    </source>
</evidence>
<dbReference type="eggNOG" id="ENOG502SH0Q">
    <property type="taxonomic scope" value="Eukaryota"/>
</dbReference>
<sequence length="1009" mass="109888">MPWTVTNSFKRGLMKTYGRPARRIYDDDTFHAAKKRRVEVADESDDAESNLRYAIRESSIAVTAVTASSPSRRGSVIFSEITQEDEDDNDDLSTPPSSPPPPRLTPPPANTRKPAFSFLKRKKSSTKESGGSPLTEVNSNSVRSLVDQPKKSQPQQPPVLKQLQIDAGITVRRSCNLCGMEYVPSNAEDADLHDKFHSMNSVGIDLGRAFVRGNASRWVYEAARCDEGYIVIIDRKASPSTRNQAKKVLDVVNRELSSPPIDDATLWSQIEPPKRLRKNEAKEETDRYKVFLHMKDSKCMGLCLAERIWEAHPVKLDVAQANGATTNGVTNDSDVHRSSSVSVHETFDPAIVGVSRIWTCGSARRRGIGMDLLDCVISNFIYGLDIPKEQIAFTQPTDSGLRLAECFFGVGEPWHVLPYTQLITEKQRPPTLFLPSSSLRDTRNNPLYSSCLKLHNSFAMSGSNPFRRSKIITSPPITNSSTNESVVLPLIPNDAITFGTSSVDDGKEEIKNQSSSHPKVVRIVTPPPSSQQQPSPPTDPTSPSYFPAVSFAGLTTTHRGSPPPPQPMQLQQLEDYGDSSSDDSKPDPFDPRSSDGIVTDNSAILNRRSSMEQSVEDRSTFPSRTAPRREAKLTNTLDVDAFTRLLLTGSAEAASTTTTPASGRTASNPDIVTASAAVESPDRAQTWAATDDSVDYETRQTSPEATTASTFSSTPASNDIQRTQSVRKPKPPPPRSHHGKPIKSNDSGKTTSDFSAPTPALSQTPIGSPSDRRGSTSSQSVKVSSPNNEPPSAADDVSSLDRSLSRSKRPPTPPLTRRHSQMRPNTNRHSITERPNRLSLPPKSPSSQSQGPLSPGSGAKTPPRPPLRRVERPVSGIQGEAAISQLKSSLSQSESTPGDPLSLDEQTTQAPAISSPPSRTPSIKQSVPTTGMLPPPPPPPRRLRSSSKGSNTTVSVSIDKPNAPTTTEQENIRSSSNAQDILADLSRLQQEVDNLRVHYEGRKTYHKIN</sequence>
<evidence type="ECO:0000256" key="2">
    <source>
        <dbReference type="ARBA" id="ARBA00005816"/>
    </source>
</evidence>
<feature type="compositionally biased region" description="Basic and acidic residues" evidence="10">
    <location>
        <begin position="582"/>
        <end position="593"/>
    </location>
</feature>
<dbReference type="PANTHER" id="PTHR45884:SF2">
    <property type="entry name" value="N-ACETYLTRANSFERASE ECO"/>
    <property type="match status" value="1"/>
</dbReference>
<gene>
    <name evidence="13" type="ORF">GQ26_0090780</name>
</gene>
<evidence type="ECO:0000256" key="4">
    <source>
        <dbReference type="ARBA" id="ARBA00022723"/>
    </source>
</evidence>
<feature type="compositionally biased region" description="Low complexity" evidence="10">
    <location>
        <begin position="701"/>
        <end position="717"/>
    </location>
</feature>
<keyword evidence="6" id="KW-0862">Zinc</keyword>
<evidence type="ECO:0000313" key="13">
    <source>
        <dbReference type="EMBL" id="KFX49420.1"/>
    </source>
</evidence>
<evidence type="ECO:0000259" key="11">
    <source>
        <dbReference type="Pfam" id="PF13878"/>
    </source>
</evidence>
<accession>A0A093VB83</accession>
<dbReference type="GO" id="GO:0061733">
    <property type="term" value="F:protein-lysine-acetyltransferase activity"/>
    <property type="evidence" value="ECO:0007669"/>
    <property type="project" value="TreeGrafter"/>
</dbReference>
<feature type="compositionally biased region" description="Acidic residues" evidence="10">
    <location>
        <begin position="82"/>
        <end position="91"/>
    </location>
</feature>
<keyword evidence="7" id="KW-0539">Nucleus</keyword>
<feature type="compositionally biased region" description="Basic residues" evidence="10">
    <location>
        <begin position="725"/>
        <end position="741"/>
    </location>
</feature>
<dbReference type="InterPro" id="IPR028005">
    <property type="entry name" value="AcTrfase_ESCO_Znf_dom"/>
</dbReference>
<name>A0A093VB83_TALMA</name>
<dbReference type="Pfam" id="PF13878">
    <property type="entry name" value="zf-C2H2_3"/>
    <property type="match status" value="1"/>
</dbReference>
<feature type="compositionally biased region" description="Polar residues" evidence="10">
    <location>
        <begin position="904"/>
        <end position="929"/>
    </location>
</feature>
<evidence type="ECO:0000259" key="12">
    <source>
        <dbReference type="Pfam" id="PF13880"/>
    </source>
</evidence>
<comment type="caution">
    <text evidence="13">The sequence shown here is derived from an EMBL/GenBank/DDBJ whole genome shotgun (WGS) entry which is preliminary data.</text>
</comment>
<evidence type="ECO:0000256" key="8">
    <source>
        <dbReference type="ARBA" id="ARBA00023306"/>
    </source>
</evidence>
<keyword evidence="5" id="KW-0863">Zinc-finger</keyword>
<comment type="similarity">
    <text evidence="2">Belongs to the acetyltransferase family. ECO subfamily.</text>
</comment>
<feature type="compositionally biased region" description="Polar residues" evidence="10">
    <location>
        <begin position="963"/>
        <end position="978"/>
    </location>
</feature>
<proteinExistence type="inferred from homology"/>
<keyword evidence="4" id="KW-0479">Metal-binding</keyword>
<feature type="compositionally biased region" description="Pro residues" evidence="10">
    <location>
        <begin position="96"/>
        <end position="109"/>
    </location>
</feature>
<evidence type="ECO:0000256" key="6">
    <source>
        <dbReference type="ARBA" id="ARBA00022833"/>
    </source>
</evidence>
<dbReference type="AlphaFoldDB" id="A0A093VB83"/>
<dbReference type="HOGENOM" id="CLU_308819_0_0_1"/>
<dbReference type="GO" id="GO:0007064">
    <property type="term" value="P:mitotic sister chromatid cohesion"/>
    <property type="evidence" value="ECO:0007669"/>
    <property type="project" value="TreeGrafter"/>
</dbReference>
<feature type="region of interest" description="Disordered" evidence="10">
    <location>
        <begin position="676"/>
        <end position="978"/>
    </location>
</feature>
<feature type="region of interest" description="Disordered" evidence="10">
    <location>
        <begin position="65"/>
        <end position="160"/>
    </location>
</feature>
<feature type="compositionally biased region" description="Polar residues" evidence="10">
    <location>
        <begin position="599"/>
        <end position="613"/>
    </location>
</feature>